<accession>A0A182HGW7</accession>
<keyword evidence="2" id="KW-1185">Reference proteome</keyword>
<dbReference type="VEuPathDB" id="VectorBase:AARA21_012664"/>
<organism evidence="1 2">
    <name type="scientific">Anopheles arabiensis</name>
    <name type="common">Mosquito</name>
    <dbReference type="NCBI Taxonomy" id="7173"/>
    <lineage>
        <taxon>Eukaryota</taxon>
        <taxon>Metazoa</taxon>
        <taxon>Ecdysozoa</taxon>
        <taxon>Arthropoda</taxon>
        <taxon>Hexapoda</taxon>
        <taxon>Insecta</taxon>
        <taxon>Pterygota</taxon>
        <taxon>Neoptera</taxon>
        <taxon>Endopterygota</taxon>
        <taxon>Diptera</taxon>
        <taxon>Nematocera</taxon>
        <taxon>Culicoidea</taxon>
        <taxon>Culicidae</taxon>
        <taxon>Anophelinae</taxon>
        <taxon>Anopheles</taxon>
    </lineage>
</organism>
<evidence type="ECO:0000313" key="1">
    <source>
        <dbReference type="EnsemblMetazoa" id="AARA000470-PA"/>
    </source>
</evidence>
<sequence length="239" mass="26879">VQRESNSLEDYETFAPDDEIIRGTVESDEAAYESETDGDVVDYLIENSDDDIEPGTSDEPYSAEGAIRDWAISTNQTYGSVAKVMEIVRNVSSCKLPKDARTLLKVKRNISTDLQIVEGGQYWHRKLQEYLTKQLSGISLDPDVKLELNVSLDGLPLFKSNNLQFWPILINVHDKPEIPVMVVSIYCGTTKPASIEHFLKPFVEDLNLLMKNGVEVDGRRVNFKIRAIIADSPARAFIK</sequence>
<name>A0A182HGW7_ANOAR</name>
<dbReference type="Proteomes" id="UP000075840">
    <property type="component" value="Unassembled WGS sequence"/>
</dbReference>
<evidence type="ECO:0000313" key="2">
    <source>
        <dbReference type="Proteomes" id="UP000075840"/>
    </source>
</evidence>
<dbReference type="PANTHER" id="PTHR33053:SF9">
    <property type="entry name" value="AGAP000105-PA"/>
    <property type="match status" value="1"/>
</dbReference>
<dbReference type="PANTHER" id="PTHR33053">
    <property type="entry name" value="PROTEIN, PUTATIVE-RELATED"/>
    <property type="match status" value="1"/>
</dbReference>
<evidence type="ECO:0008006" key="3">
    <source>
        <dbReference type="Google" id="ProtNLM"/>
    </source>
</evidence>
<reference evidence="1" key="1">
    <citation type="submission" date="2022-08" db="UniProtKB">
        <authorList>
            <consortium name="EnsemblMetazoa"/>
        </authorList>
    </citation>
    <scope>IDENTIFICATION</scope>
    <source>
        <strain evidence="1">Dongola</strain>
    </source>
</reference>
<dbReference type="AlphaFoldDB" id="A0A182HGW7"/>
<dbReference type="EnsemblMetazoa" id="AARA000470-RA">
    <property type="protein sequence ID" value="AARA000470-PA"/>
    <property type="gene ID" value="AARA000470"/>
</dbReference>
<proteinExistence type="predicted"/>
<protein>
    <recommendedName>
        <fullName evidence="3">Transposase</fullName>
    </recommendedName>
</protein>
<dbReference type="VEuPathDB" id="VectorBase:AARA000470"/>
<dbReference type="EMBL" id="APCN01008355">
    <property type="status" value="NOT_ANNOTATED_CDS"/>
    <property type="molecule type" value="Genomic_DNA"/>
</dbReference>